<dbReference type="GO" id="GO:0008270">
    <property type="term" value="F:zinc ion binding"/>
    <property type="evidence" value="ECO:0007669"/>
    <property type="project" value="UniProtKB-UniRule"/>
</dbReference>
<dbReference type="InterPro" id="IPR024909">
    <property type="entry name" value="Cys-tRNA/MSH_ligase"/>
</dbReference>
<dbReference type="GO" id="GO:0004817">
    <property type="term" value="F:cysteine-tRNA ligase activity"/>
    <property type="evidence" value="ECO:0007669"/>
    <property type="project" value="UniProtKB-UniRule"/>
</dbReference>
<protein>
    <recommendedName>
        <fullName evidence="13">Cysteine--tRNA ligase</fullName>
        <ecNumber evidence="13">6.1.1.16</ecNumber>
    </recommendedName>
    <alternativeName>
        <fullName evidence="13">Cysteinyl-tRNA synthetase</fullName>
        <shortName evidence="13">CysRS</shortName>
    </alternativeName>
</protein>
<evidence type="ECO:0000256" key="9">
    <source>
        <dbReference type="ARBA" id="ARBA00022840"/>
    </source>
</evidence>
<dbReference type="GO" id="GO:0006423">
    <property type="term" value="P:cysteinyl-tRNA aminoacylation"/>
    <property type="evidence" value="ECO:0007669"/>
    <property type="project" value="UniProtKB-UniRule"/>
</dbReference>
<dbReference type="Pfam" id="PF01406">
    <property type="entry name" value="tRNA-synt_1e"/>
    <property type="match status" value="1"/>
</dbReference>
<reference evidence="15" key="1">
    <citation type="journal article" date="2014" name="Gene">
        <title>Genome-guided analysis of transformation efficiency and carbon dioxide assimilation by Moorella thermoacetica Y72.</title>
        <authorList>
            <person name="Tsukahara K."/>
            <person name="Kita A."/>
            <person name="Nakashimada Y."/>
            <person name="Hoshino T."/>
            <person name="Murakami K."/>
        </authorList>
    </citation>
    <scope>NUCLEOTIDE SEQUENCE [LARGE SCALE GENOMIC DNA]</scope>
    <source>
        <strain evidence="15">Y72</strain>
    </source>
</reference>
<dbReference type="EMBL" id="DF238840">
    <property type="protein sequence ID" value="GAF25721.1"/>
    <property type="molecule type" value="Genomic_DNA"/>
</dbReference>
<sequence>MGMYLYNTLTGRKEEFTPVEPGRVRMYVCGPTTYNYIHLGNARPMVVFDTLRRYLEYRNYDVLYVQNFTDIDDKVINRAREEHQAPLVIAERYIEEFFKDADALNVKRATLYPRVSQHIDAIIAAIATLVERGFAYVADGDVYFEVEKFPAYGRLSKRTPGEMRAGARVEVNTSKRNPLDFALWKAACPGEPSWESPWGPGRPGWHIECSTMALKYLGPGFDIHGGGADLIFPHHENEIAQAEAQTGCPFARFWLHNGFITVNQEKMSKSKGNFFLVRDILKRFRPLAVRLYLLATHYRSPIDFDDSGLLAAERGLERLENTRRLLGEARCQLTGTGAESPVPARTSALAGRAEELRQEFISAMDDDFNTARALAALYDLAREINSYLNGTTTIDPAALRTAAITFEQLGGEVLGLFGQARQQVDDELLSGLMDLILQVRQEARQRRDWATADTIRDRLKELGIVLEDTPRGPRWKRS</sequence>
<dbReference type="InterPro" id="IPR032678">
    <property type="entry name" value="tRNA-synt_1_cat_dom"/>
</dbReference>
<feature type="binding site" evidence="13">
    <location>
        <position position="234"/>
    </location>
    <ligand>
        <name>Zn(2+)</name>
        <dbReference type="ChEBI" id="CHEBI:29105"/>
    </ligand>
</feature>
<comment type="subcellular location">
    <subcellularLocation>
        <location evidence="1 13">Cytoplasm</location>
    </subcellularLocation>
</comment>
<comment type="cofactor">
    <cofactor evidence="13">
        <name>Zn(2+)</name>
        <dbReference type="ChEBI" id="CHEBI:29105"/>
    </cofactor>
    <text evidence="13">Binds 1 zinc ion per subunit.</text>
</comment>
<dbReference type="PANTHER" id="PTHR10890">
    <property type="entry name" value="CYSTEINYL-TRNA SYNTHETASE"/>
    <property type="match status" value="1"/>
</dbReference>
<keyword evidence="7 13" id="KW-0547">Nucleotide-binding</keyword>
<dbReference type="NCBIfam" id="TIGR00435">
    <property type="entry name" value="cysS"/>
    <property type="match status" value="1"/>
</dbReference>
<feature type="domain" description="Cysteinyl-tRNA synthetase class Ia DALR" evidence="14">
    <location>
        <begin position="359"/>
        <end position="429"/>
    </location>
</feature>
<evidence type="ECO:0000256" key="1">
    <source>
        <dbReference type="ARBA" id="ARBA00004496"/>
    </source>
</evidence>
<evidence type="ECO:0000256" key="4">
    <source>
        <dbReference type="ARBA" id="ARBA00022490"/>
    </source>
</evidence>
<evidence type="ECO:0000256" key="6">
    <source>
        <dbReference type="ARBA" id="ARBA00022723"/>
    </source>
</evidence>
<dbReference type="Pfam" id="PF23493">
    <property type="entry name" value="CysS_C"/>
    <property type="match status" value="1"/>
</dbReference>
<evidence type="ECO:0000313" key="15">
    <source>
        <dbReference type="EMBL" id="GAF25721.1"/>
    </source>
</evidence>
<keyword evidence="6 13" id="KW-0479">Metal-binding</keyword>
<keyword evidence="9 13" id="KW-0067">ATP-binding</keyword>
<dbReference type="CDD" id="cd00672">
    <property type="entry name" value="CysRS_core"/>
    <property type="match status" value="1"/>
</dbReference>
<feature type="binding site" evidence="13">
    <location>
        <position position="29"/>
    </location>
    <ligand>
        <name>Zn(2+)</name>
        <dbReference type="ChEBI" id="CHEBI:29105"/>
    </ligand>
</feature>
<dbReference type="GO" id="GO:0005829">
    <property type="term" value="C:cytosol"/>
    <property type="evidence" value="ECO:0007669"/>
    <property type="project" value="TreeGrafter"/>
</dbReference>
<dbReference type="SUPFAM" id="SSF52374">
    <property type="entry name" value="Nucleotidylyl transferase"/>
    <property type="match status" value="1"/>
</dbReference>
<accession>A0A0S6UDU9</accession>
<dbReference type="InterPro" id="IPR015803">
    <property type="entry name" value="Cys-tRNA-ligase"/>
</dbReference>
<keyword evidence="11 13" id="KW-0030">Aminoacyl-tRNA synthetase</keyword>
<dbReference type="InterPro" id="IPR015273">
    <property type="entry name" value="Cys-tRNA-synt_Ia_DALR"/>
</dbReference>
<dbReference type="InterPro" id="IPR014729">
    <property type="entry name" value="Rossmann-like_a/b/a_fold"/>
</dbReference>
<feature type="binding site" evidence="13">
    <location>
        <position position="238"/>
    </location>
    <ligand>
        <name>Zn(2+)</name>
        <dbReference type="ChEBI" id="CHEBI:29105"/>
    </ligand>
</feature>
<dbReference type="Proteomes" id="UP000063718">
    <property type="component" value="Unassembled WGS sequence"/>
</dbReference>
<feature type="binding site" evidence="13">
    <location>
        <position position="209"/>
    </location>
    <ligand>
        <name>Zn(2+)</name>
        <dbReference type="ChEBI" id="CHEBI:29105"/>
    </ligand>
</feature>
<dbReference type="InterPro" id="IPR009080">
    <property type="entry name" value="tRNAsynth_Ia_anticodon-bd"/>
</dbReference>
<keyword evidence="5 13" id="KW-0436">Ligase</keyword>
<dbReference type="PANTHER" id="PTHR10890:SF3">
    <property type="entry name" value="CYSTEINE--TRNA LIGASE, CYTOPLASMIC"/>
    <property type="match status" value="1"/>
</dbReference>
<evidence type="ECO:0000256" key="10">
    <source>
        <dbReference type="ARBA" id="ARBA00022917"/>
    </source>
</evidence>
<dbReference type="InterPro" id="IPR056411">
    <property type="entry name" value="CysS_C"/>
</dbReference>
<keyword evidence="10 13" id="KW-0648">Protein biosynthesis</keyword>
<dbReference type="SMART" id="SM00840">
    <property type="entry name" value="DALR_2"/>
    <property type="match status" value="1"/>
</dbReference>
<dbReference type="EC" id="6.1.1.16" evidence="13"/>
<dbReference type="Gene3D" id="3.40.50.620">
    <property type="entry name" value="HUPs"/>
    <property type="match status" value="1"/>
</dbReference>
<evidence type="ECO:0000256" key="7">
    <source>
        <dbReference type="ARBA" id="ARBA00022741"/>
    </source>
</evidence>
<dbReference type="Pfam" id="PF09190">
    <property type="entry name" value="DALR_2"/>
    <property type="match status" value="1"/>
</dbReference>
<proteinExistence type="inferred from homology"/>
<keyword evidence="8 13" id="KW-0862">Zinc</keyword>
<feature type="short sequence motif" description="'HIGH' region" evidence="13">
    <location>
        <begin position="31"/>
        <end position="41"/>
    </location>
</feature>
<evidence type="ECO:0000256" key="3">
    <source>
        <dbReference type="ARBA" id="ARBA00011245"/>
    </source>
</evidence>
<feature type="short sequence motif" description="'KMSKS' region" evidence="13">
    <location>
        <begin position="266"/>
        <end position="270"/>
    </location>
</feature>
<evidence type="ECO:0000256" key="2">
    <source>
        <dbReference type="ARBA" id="ARBA00005594"/>
    </source>
</evidence>
<dbReference type="FunFam" id="3.40.50.620:FF:000009">
    <property type="entry name" value="Cysteine--tRNA ligase"/>
    <property type="match status" value="1"/>
</dbReference>
<evidence type="ECO:0000256" key="11">
    <source>
        <dbReference type="ARBA" id="ARBA00023146"/>
    </source>
</evidence>
<evidence type="ECO:0000256" key="12">
    <source>
        <dbReference type="ARBA" id="ARBA00047398"/>
    </source>
</evidence>
<dbReference type="GO" id="GO:0005524">
    <property type="term" value="F:ATP binding"/>
    <property type="evidence" value="ECO:0007669"/>
    <property type="project" value="UniProtKB-UniRule"/>
</dbReference>
<evidence type="ECO:0000256" key="13">
    <source>
        <dbReference type="HAMAP-Rule" id="MF_00041"/>
    </source>
</evidence>
<comment type="similarity">
    <text evidence="2 13">Belongs to the class-I aminoacyl-tRNA synthetase family.</text>
</comment>
<dbReference type="AlphaFoldDB" id="A0A0S6UDU9"/>
<dbReference type="SUPFAM" id="SSF47323">
    <property type="entry name" value="Anticodon-binding domain of a subclass of class I aminoacyl-tRNA synthetases"/>
    <property type="match status" value="1"/>
</dbReference>
<gene>
    <name evidence="13" type="primary">cysS</name>
    <name evidence="15" type="ORF">MTY_1057</name>
</gene>
<dbReference type="Gene3D" id="1.20.120.1910">
    <property type="entry name" value="Cysteine-tRNA ligase, C-terminal anti-codon recognition domain"/>
    <property type="match status" value="1"/>
</dbReference>
<dbReference type="HAMAP" id="MF_00041">
    <property type="entry name" value="Cys_tRNA_synth"/>
    <property type="match status" value="1"/>
</dbReference>
<dbReference type="PRINTS" id="PR00983">
    <property type="entry name" value="TRNASYNTHCYS"/>
</dbReference>
<evidence type="ECO:0000256" key="8">
    <source>
        <dbReference type="ARBA" id="ARBA00022833"/>
    </source>
</evidence>
<name>A0A0S6UDU9_NEOTH</name>
<organism evidence="15">
    <name type="scientific">Moorella thermoacetica Y72</name>
    <dbReference type="NCBI Taxonomy" id="1325331"/>
    <lineage>
        <taxon>Bacteria</taxon>
        <taxon>Bacillati</taxon>
        <taxon>Bacillota</taxon>
        <taxon>Clostridia</taxon>
        <taxon>Neomoorellales</taxon>
        <taxon>Neomoorellaceae</taxon>
        <taxon>Neomoorella</taxon>
    </lineage>
</organism>
<evidence type="ECO:0000259" key="14">
    <source>
        <dbReference type="SMART" id="SM00840"/>
    </source>
</evidence>
<evidence type="ECO:0000256" key="5">
    <source>
        <dbReference type="ARBA" id="ARBA00022598"/>
    </source>
</evidence>
<feature type="binding site" evidence="13">
    <location>
        <position position="269"/>
    </location>
    <ligand>
        <name>ATP</name>
        <dbReference type="ChEBI" id="CHEBI:30616"/>
    </ligand>
</feature>
<comment type="subunit">
    <text evidence="3 13">Monomer.</text>
</comment>
<comment type="catalytic activity">
    <reaction evidence="12 13">
        <text>tRNA(Cys) + L-cysteine + ATP = L-cysteinyl-tRNA(Cys) + AMP + diphosphate</text>
        <dbReference type="Rhea" id="RHEA:17773"/>
        <dbReference type="Rhea" id="RHEA-COMP:9661"/>
        <dbReference type="Rhea" id="RHEA-COMP:9679"/>
        <dbReference type="ChEBI" id="CHEBI:30616"/>
        <dbReference type="ChEBI" id="CHEBI:33019"/>
        <dbReference type="ChEBI" id="CHEBI:35235"/>
        <dbReference type="ChEBI" id="CHEBI:78442"/>
        <dbReference type="ChEBI" id="CHEBI:78517"/>
        <dbReference type="ChEBI" id="CHEBI:456215"/>
        <dbReference type="EC" id="6.1.1.16"/>
    </reaction>
</comment>
<keyword evidence="4 13" id="KW-0963">Cytoplasm</keyword>